<feature type="transmembrane region" description="Helical" evidence="1">
    <location>
        <begin position="7"/>
        <end position="27"/>
    </location>
</feature>
<sequence>MKIHLKRLIPIICFFIICLVIFLKFIYSNSPEKAVSLYNKKYNYNNNKILKKSTINEHSKLFISIDNTTIYIDIINSNFLNHWKVTTRFSINDIYNHQINRCEWDTLRYSPQVGYKGIYFGIINDNHVKRVTINNKNCTVEKLKPNLYLWYRFDNPTGFKLKITN</sequence>
<evidence type="ECO:0000313" key="3">
    <source>
        <dbReference type="Proteomes" id="UP000000814"/>
    </source>
</evidence>
<gene>
    <name evidence="2" type="ordered locus">CA_P0123</name>
</gene>
<dbReference type="AlphaFoldDB" id="Q97TH8"/>
<dbReference type="GeneID" id="45000350"/>
<dbReference type="PATRIC" id="fig|272562.8.peg.123"/>
<organism evidence="2 3">
    <name type="scientific">Clostridium acetobutylicum (strain ATCC 824 / DSM 792 / JCM 1419 / IAM 19013 / LMG 5710 / NBRC 13948 / NRRL B-527 / VKM B-1787 / 2291 / W)</name>
    <dbReference type="NCBI Taxonomy" id="272562"/>
    <lineage>
        <taxon>Bacteria</taxon>
        <taxon>Bacillati</taxon>
        <taxon>Bacillota</taxon>
        <taxon>Clostridia</taxon>
        <taxon>Eubacteriales</taxon>
        <taxon>Clostridiaceae</taxon>
        <taxon>Clostridium</taxon>
    </lineage>
</organism>
<dbReference type="RefSeq" id="WP_010890807.1">
    <property type="nucleotide sequence ID" value="NC_001988.2"/>
</dbReference>
<keyword evidence="2" id="KW-0614">Plasmid</keyword>
<accession>Q97TH8</accession>
<proteinExistence type="predicted"/>
<dbReference type="Proteomes" id="UP000000814">
    <property type="component" value="Plasmid pSOL1"/>
</dbReference>
<evidence type="ECO:0000313" key="2">
    <source>
        <dbReference type="EMBL" id="AAK76868.1"/>
    </source>
</evidence>
<dbReference type="KEGG" id="cac:CA_P0123"/>
<keyword evidence="1" id="KW-0812">Transmembrane</keyword>
<reference evidence="2 3" key="1">
    <citation type="journal article" date="2001" name="J. Bacteriol.">
        <title>Genome sequence and comparative analysis of the solvent-producing bacterium Clostridium acetobutylicum.</title>
        <authorList>
            <person name="Nolling J."/>
            <person name="Breton G."/>
            <person name="Omelchenko M.V."/>
            <person name="Makarova K.S."/>
            <person name="Zeng Q."/>
            <person name="Gibson R."/>
            <person name="Lee H.M."/>
            <person name="Dubois J."/>
            <person name="Qiu D."/>
            <person name="Hitti J."/>
            <person name="Wolf Y.I."/>
            <person name="Tatusov R.L."/>
            <person name="Sabathe F."/>
            <person name="Doucette-Stamm L."/>
            <person name="Soucaille P."/>
            <person name="Daly M.J."/>
            <person name="Bennett G.N."/>
            <person name="Koonin E.V."/>
            <person name="Smith D.R."/>
        </authorList>
    </citation>
    <scope>NUCLEOTIDE SEQUENCE [LARGE SCALE GENOMIC DNA]</scope>
    <source>
        <strain evidence="3">ATCC 824 / DSM 792 / JCM 1419 / LMG 5710 / VKM B-1787</strain>
        <plasmid evidence="3">pSOL1</plasmid>
    </source>
</reference>
<geneLocation type="plasmid" evidence="2 3">
    <name>pSOL1</name>
</geneLocation>
<keyword evidence="1" id="KW-1133">Transmembrane helix</keyword>
<dbReference type="EMBL" id="AE001438">
    <property type="protein sequence ID" value="AAK76868.1"/>
    <property type="molecule type" value="Genomic_DNA"/>
</dbReference>
<dbReference type="HOGENOM" id="CLU_1607963_0_0_9"/>
<keyword evidence="3" id="KW-1185">Reference proteome</keyword>
<keyword evidence="1" id="KW-0472">Membrane</keyword>
<protein>
    <submittedName>
        <fullName evidence="2">Uncharacterized protein</fullName>
    </submittedName>
</protein>
<evidence type="ECO:0000256" key="1">
    <source>
        <dbReference type="SAM" id="Phobius"/>
    </source>
</evidence>
<name>Q97TH8_CLOAB</name>